<dbReference type="EMBL" id="JADDUM010000158">
    <property type="protein sequence ID" value="MBE8592936.1"/>
    <property type="molecule type" value="Genomic_DNA"/>
</dbReference>
<organism evidence="1 2">
    <name type="scientific">Pseudomonas cyclaminis</name>
    <dbReference type="NCBI Taxonomy" id="2781239"/>
    <lineage>
        <taxon>Bacteria</taxon>
        <taxon>Pseudomonadati</taxon>
        <taxon>Pseudomonadota</taxon>
        <taxon>Gammaproteobacteria</taxon>
        <taxon>Pseudomonadales</taxon>
        <taxon>Pseudomonadaceae</taxon>
        <taxon>Pseudomonas</taxon>
    </lineage>
</organism>
<evidence type="ECO:0000313" key="1">
    <source>
        <dbReference type="EMBL" id="MBE8592936.1"/>
    </source>
</evidence>
<comment type="caution">
    <text evidence="1">The sequence shown here is derived from an EMBL/GenBank/DDBJ whole genome shotgun (WGS) entry which is preliminary data.</text>
</comment>
<reference evidence="1 2" key="1">
    <citation type="submission" date="2020-10" db="EMBL/GenBank/DDBJ databases">
        <title>The draft genomes of Cyclamen pathogen Pseudomonas sp.</title>
        <authorList>
            <person name="Fujikawa T."/>
            <person name="Sawada H."/>
        </authorList>
    </citation>
    <scope>NUCLEOTIDE SEQUENCE [LARGE SCALE GENOMIC DNA]</scope>
    <source>
        <strain evidence="1 2">MAFF 301449</strain>
    </source>
</reference>
<keyword evidence="2" id="KW-1185">Reference proteome</keyword>
<protein>
    <submittedName>
        <fullName evidence="1">Uncharacterized protein</fullName>
    </submittedName>
</protein>
<name>A0ABR9SWA4_9PSED</name>
<gene>
    <name evidence="1" type="ORF">IQK56_19510</name>
</gene>
<proteinExistence type="predicted"/>
<evidence type="ECO:0000313" key="2">
    <source>
        <dbReference type="Proteomes" id="UP000613075"/>
    </source>
</evidence>
<accession>A0ABR9SWA4</accession>
<sequence>MQIALPPEPLSIPIPEAGLAPYLLTLAKNVLPKAVAKSKRGSKVPKPKEWLEGKAANAHVSTDRVLKAAKLKRP</sequence>
<dbReference type="Proteomes" id="UP000613075">
    <property type="component" value="Unassembled WGS sequence"/>
</dbReference>